<dbReference type="Gene3D" id="2.60.120.10">
    <property type="entry name" value="Jelly Rolls"/>
    <property type="match status" value="1"/>
</dbReference>
<dbReference type="EMBL" id="CP045851">
    <property type="protein sequence ID" value="QGG93678.1"/>
    <property type="molecule type" value="Genomic_DNA"/>
</dbReference>
<sequence length="129" mass="13555">METAAVTSTHRAQVVDLAAIMAGAAHGAGADGVHWTLQPAGDLNANLVRLEPGHVVEHHVNDAVDVVIVVLAGTGTVTVDGEDAEVGPRLLVEIPKGAGRRLRAGDEGLWYLTVHRRKAGIGIDLTRHR</sequence>
<dbReference type="SUPFAM" id="SSF51182">
    <property type="entry name" value="RmlC-like cupins"/>
    <property type="match status" value="1"/>
</dbReference>
<dbReference type="Pfam" id="PF07883">
    <property type="entry name" value="Cupin_2"/>
    <property type="match status" value="1"/>
</dbReference>
<dbReference type="InterPro" id="IPR011051">
    <property type="entry name" value="RmlC_Cupin_sf"/>
</dbReference>
<dbReference type="InterPro" id="IPR013096">
    <property type="entry name" value="Cupin_2"/>
</dbReference>
<gene>
    <name evidence="2" type="ORF">GH723_00315</name>
</gene>
<dbReference type="InterPro" id="IPR014710">
    <property type="entry name" value="RmlC-like_jellyroll"/>
</dbReference>
<protein>
    <submittedName>
        <fullName evidence="2">Cupin domain-containing protein</fullName>
    </submittedName>
</protein>
<organism evidence="2 3">
    <name type="scientific">Actinomarinicola tropica</name>
    <dbReference type="NCBI Taxonomy" id="2789776"/>
    <lineage>
        <taxon>Bacteria</taxon>
        <taxon>Bacillati</taxon>
        <taxon>Actinomycetota</taxon>
        <taxon>Acidimicrobiia</taxon>
        <taxon>Acidimicrobiales</taxon>
        <taxon>Iamiaceae</taxon>
        <taxon>Actinomarinicola</taxon>
    </lineage>
</organism>
<dbReference type="AlphaFoldDB" id="A0A5Q2RA15"/>
<proteinExistence type="predicted"/>
<accession>A0A5Q2RA15</accession>
<evidence type="ECO:0000259" key="1">
    <source>
        <dbReference type="Pfam" id="PF07883"/>
    </source>
</evidence>
<feature type="domain" description="Cupin type-2" evidence="1">
    <location>
        <begin position="47"/>
        <end position="107"/>
    </location>
</feature>
<reference evidence="2 3" key="1">
    <citation type="submission" date="2019-11" db="EMBL/GenBank/DDBJ databases">
        <authorList>
            <person name="He Y."/>
        </authorList>
    </citation>
    <scope>NUCLEOTIDE SEQUENCE [LARGE SCALE GENOMIC DNA]</scope>
    <source>
        <strain evidence="2 3">SCSIO 58843</strain>
    </source>
</reference>
<evidence type="ECO:0000313" key="3">
    <source>
        <dbReference type="Proteomes" id="UP000334019"/>
    </source>
</evidence>
<name>A0A5Q2RA15_9ACTN</name>
<dbReference type="Proteomes" id="UP000334019">
    <property type="component" value="Chromosome"/>
</dbReference>
<evidence type="ECO:0000313" key="2">
    <source>
        <dbReference type="EMBL" id="QGG93678.1"/>
    </source>
</evidence>
<keyword evidence="3" id="KW-1185">Reference proteome</keyword>
<dbReference type="KEGG" id="atq:GH723_00315"/>